<reference evidence="6" key="1">
    <citation type="journal article" date="2022" name="bioRxiv">
        <title>Sequencing and chromosome-scale assembly of the giantPleurodeles waltlgenome.</title>
        <authorList>
            <person name="Brown T."/>
            <person name="Elewa A."/>
            <person name="Iarovenko S."/>
            <person name="Subramanian E."/>
            <person name="Araus A.J."/>
            <person name="Petzold A."/>
            <person name="Susuki M."/>
            <person name="Suzuki K.-i.T."/>
            <person name="Hayashi T."/>
            <person name="Toyoda A."/>
            <person name="Oliveira C."/>
            <person name="Osipova E."/>
            <person name="Leigh N.D."/>
            <person name="Simon A."/>
            <person name="Yun M.H."/>
        </authorList>
    </citation>
    <scope>NUCLEOTIDE SEQUENCE</scope>
    <source>
        <strain evidence="6">20211129_DDA</strain>
        <tissue evidence="6">Liver</tissue>
    </source>
</reference>
<keyword evidence="3" id="KW-0732">Signal</keyword>
<organism evidence="6 7">
    <name type="scientific">Pleurodeles waltl</name>
    <name type="common">Iberian ribbed newt</name>
    <dbReference type="NCBI Taxonomy" id="8319"/>
    <lineage>
        <taxon>Eukaryota</taxon>
        <taxon>Metazoa</taxon>
        <taxon>Chordata</taxon>
        <taxon>Craniata</taxon>
        <taxon>Vertebrata</taxon>
        <taxon>Euteleostomi</taxon>
        <taxon>Amphibia</taxon>
        <taxon>Batrachia</taxon>
        <taxon>Caudata</taxon>
        <taxon>Salamandroidea</taxon>
        <taxon>Salamandridae</taxon>
        <taxon>Pleurodelinae</taxon>
        <taxon>Pleurodeles</taxon>
    </lineage>
</organism>
<evidence type="ECO:0000313" key="7">
    <source>
        <dbReference type="Proteomes" id="UP001066276"/>
    </source>
</evidence>
<sequence>MKISTVMKCTGIRRCSLHLSVKGTLHLDESIRGVEICSLTLDTSHSQCVSVRLSRNETMKSNGHKVQVQYNCFEVTAAQQVYVTMKTIPNYCNVKLEQEYFVEDCRNEELAKNVPVCIVGNLKYRLDRETKSILVDVSEFLEERDYHVRLCHKWFSCQDIGVHALIKVEDPLKSASLQYSELLPCLCIEGWSAFPDARRRQICPFKNDTHALWNGVVYDPVAQSLAWQSACPVQAIVTLCQKSELHDKCMNLPNSLRSGVKKVEYLQVDAHAHLCMKFTTQQGSWLRCPFAHGQFSGWQMNLEVVAHVVQVTLTSQAKATFSVIVYNKTQSSENDLLYTFPSIQVENTNSVKMNVSHQWCGTDNCIKGWRNDIQYSIPIEICDIPCTHLSMEHSDGGENYLLKVAIAVVSVILMMFVGMAGYIKLEVHRRKQLEHEYSLKAKVQHISSGRASSLEQRVSILSANVDDVY</sequence>
<evidence type="ECO:0000256" key="2">
    <source>
        <dbReference type="ARBA" id="ARBA00022475"/>
    </source>
</evidence>
<keyword evidence="4" id="KW-1133">Transmembrane helix</keyword>
<dbReference type="InterPro" id="IPR039465">
    <property type="entry name" value="IL-17_rcpt-like"/>
</dbReference>
<dbReference type="Gene3D" id="2.60.40.2160">
    <property type="entry name" value="Interleukin-17 receptor A/B, fibronectin-III-like domain 1"/>
    <property type="match status" value="1"/>
</dbReference>
<feature type="transmembrane region" description="Helical" evidence="4">
    <location>
        <begin position="400"/>
        <end position="423"/>
    </location>
</feature>
<dbReference type="PANTHER" id="PTHR15583">
    <property type="entry name" value="INTERLEUKIN-17 RECEPTOR"/>
    <property type="match status" value="1"/>
</dbReference>
<dbReference type="InterPro" id="IPR027841">
    <property type="entry name" value="IL-17_rcpt_C/E_N"/>
</dbReference>
<dbReference type="GO" id="GO:0005886">
    <property type="term" value="C:plasma membrane"/>
    <property type="evidence" value="ECO:0007669"/>
    <property type="project" value="UniProtKB-SubCell"/>
</dbReference>
<proteinExistence type="predicted"/>
<keyword evidence="7" id="KW-1185">Reference proteome</keyword>
<feature type="domain" description="Interleukin-17 receptor C/E N-terminal" evidence="5">
    <location>
        <begin position="44"/>
        <end position="374"/>
    </location>
</feature>
<comment type="caution">
    <text evidence="6">The sequence shown here is derived from an EMBL/GenBank/DDBJ whole genome shotgun (WGS) entry which is preliminary data.</text>
</comment>
<evidence type="ECO:0000256" key="4">
    <source>
        <dbReference type="SAM" id="Phobius"/>
    </source>
</evidence>
<dbReference type="Proteomes" id="UP001066276">
    <property type="component" value="Chromosome 4_2"/>
</dbReference>
<dbReference type="GO" id="GO:0030368">
    <property type="term" value="F:interleukin-17 receptor activity"/>
    <property type="evidence" value="ECO:0007669"/>
    <property type="project" value="InterPro"/>
</dbReference>
<keyword evidence="2" id="KW-1003">Cell membrane</keyword>
<gene>
    <name evidence="6" type="ORF">NDU88_002087</name>
</gene>
<dbReference type="EMBL" id="JANPWB010000008">
    <property type="protein sequence ID" value="KAJ1161603.1"/>
    <property type="molecule type" value="Genomic_DNA"/>
</dbReference>
<keyword evidence="4" id="KW-0812">Transmembrane</keyword>
<protein>
    <recommendedName>
        <fullName evidence="5">Interleukin-17 receptor C/E N-terminal domain-containing protein</fullName>
    </recommendedName>
</protein>
<accession>A0AAV7SBY3</accession>
<evidence type="ECO:0000256" key="3">
    <source>
        <dbReference type="ARBA" id="ARBA00022729"/>
    </source>
</evidence>
<dbReference type="Pfam" id="PF15037">
    <property type="entry name" value="IL17_R_N"/>
    <property type="match status" value="1"/>
</dbReference>
<dbReference type="AlphaFoldDB" id="A0AAV7SBY3"/>
<name>A0AAV7SBY3_PLEWA</name>
<evidence type="ECO:0000313" key="6">
    <source>
        <dbReference type="EMBL" id="KAJ1161603.1"/>
    </source>
</evidence>
<evidence type="ECO:0000259" key="5">
    <source>
        <dbReference type="Pfam" id="PF15037"/>
    </source>
</evidence>
<dbReference type="PANTHER" id="PTHR15583:SF10">
    <property type="entry name" value="INTERLEUKIN-17 RECEPTOR E-LIKE-RELATED"/>
    <property type="match status" value="1"/>
</dbReference>
<evidence type="ECO:0000256" key="1">
    <source>
        <dbReference type="ARBA" id="ARBA00004251"/>
    </source>
</evidence>
<keyword evidence="4" id="KW-0472">Membrane</keyword>
<dbReference type="InterPro" id="IPR038683">
    <property type="entry name" value="IL17RA/B_FnIII-like_1_sf"/>
</dbReference>
<comment type="subcellular location">
    <subcellularLocation>
        <location evidence="1">Cell membrane</location>
        <topology evidence="1">Single-pass type I membrane protein</topology>
    </subcellularLocation>
</comment>